<dbReference type="InterPro" id="IPR011009">
    <property type="entry name" value="Kinase-like_dom_sf"/>
</dbReference>
<name>A0A5J4UXC3_9EUKA</name>
<feature type="domain" description="Protein kinase" evidence="6">
    <location>
        <begin position="1"/>
        <end position="111"/>
    </location>
</feature>
<keyword evidence="1" id="KW-0723">Serine/threonine-protein kinase</keyword>
<dbReference type="PANTHER" id="PTHR24350">
    <property type="entry name" value="SERINE/THREONINE-PROTEIN KINASE IAL-RELATED"/>
    <property type="match status" value="1"/>
</dbReference>
<dbReference type="InterPro" id="IPR043136">
    <property type="entry name" value="B30.2/SPRY_sf"/>
</dbReference>
<evidence type="ECO:0000259" key="6">
    <source>
        <dbReference type="PROSITE" id="PS50011"/>
    </source>
</evidence>
<dbReference type="Proteomes" id="UP000324800">
    <property type="component" value="Unassembled WGS sequence"/>
</dbReference>
<dbReference type="InterPro" id="IPR000719">
    <property type="entry name" value="Prot_kinase_dom"/>
</dbReference>
<evidence type="ECO:0000256" key="5">
    <source>
        <dbReference type="ARBA" id="ARBA00022840"/>
    </source>
</evidence>
<evidence type="ECO:0000256" key="1">
    <source>
        <dbReference type="ARBA" id="ARBA00022527"/>
    </source>
</evidence>
<reference evidence="7 8" key="1">
    <citation type="submission" date="2019-03" db="EMBL/GenBank/DDBJ databases">
        <title>Single cell metagenomics reveals metabolic interactions within the superorganism composed of flagellate Streblomastix strix and complex community of Bacteroidetes bacteria on its surface.</title>
        <authorList>
            <person name="Treitli S.C."/>
            <person name="Kolisko M."/>
            <person name="Husnik F."/>
            <person name="Keeling P."/>
            <person name="Hampl V."/>
        </authorList>
    </citation>
    <scope>NUCLEOTIDE SEQUENCE [LARGE SCALE GENOMIC DNA]</scope>
    <source>
        <strain evidence="7">ST1C</strain>
    </source>
</reference>
<keyword evidence="5" id="KW-0067">ATP-binding</keyword>
<proteinExistence type="predicted"/>
<dbReference type="SUPFAM" id="SSF56112">
    <property type="entry name" value="Protein kinase-like (PK-like)"/>
    <property type="match status" value="1"/>
</dbReference>
<dbReference type="Pfam" id="PF07714">
    <property type="entry name" value="PK_Tyr_Ser-Thr"/>
    <property type="match status" value="1"/>
</dbReference>
<dbReference type="EMBL" id="SNRW01011451">
    <property type="protein sequence ID" value="KAA6375139.1"/>
    <property type="molecule type" value="Genomic_DNA"/>
</dbReference>
<comment type="caution">
    <text evidence="7">The sequence shown here is derived from an EMBL/GenBank/DDBJ whole genome shotgun (WGS) entry which is preliminary data.</text>
</comment>
<sequence>KFGTQAGLPNKDAAPAINEIVYVPSDALKKNKLDSSSDIYNFAVLLYVLLTGSHPFIGTRDEDVLKSVNEFKIKTFPAFVSKEMKVLITSAMNPDSSKRPTIQQITQSDTMRMQLRIIGDRQKAVQAQTALIEEKRRAEFYAYQAEQEKLRIQAELARYQQWQNVLSVPTADDSVSVPVYEELSFPVQDYIGDIPIEISVPDRLKDNLHIYGTGKDVTIKVQKKLEELNFFAEDITIPIKTAFSSGIVRAQVKSKHGGALGMGIMRAMHPVGLSCDPRKNENKNHMVYFRKDDGIVYYNGKSYKGNDDYFDDYIMLEIDFDRGTLHFFINGKQQPVFVFGIVEPVRFFVTCGKKGDEFTFTYLKRLAESNVKPINKNKGIRWNSEYAESDKKCSIQ</sequence>
<dbReference type="PROSITE" id="PS50011">
    <property type="entry name" value="PROTEIN_KINASE_DOM"/>
    <property type="match status" value="1"/>
</dbReference>
<evidence type="ECO:0000313" key="7">
    <source>
        <dbReference type="EMBL" id="KAA6375139.1"/>
    </source>
</evidence>
<protein>
    <recommendedName>
        <fullName evidence="6">Protein kinase domain-containing protein</fullName>
    </recommendedName>
</protein>
<gene>
    <name evidence="7" type="ORF">EZS28_029335</name>
</gene>
<keyword evidence="4" id="KW-0418">Kinase</keyword>
<dbReference type="SUPFAM" id="SSF49899">
    <property type="entry name" value="Concanavalin A-like lectins/glucanases"/>
    <property type="match status" value="1"/>
</dbReference>
<accession>A0A5J4UXC3</accession>
<evidence type="ECO:0000256" key="3">
    <source>
        <dbReference type="ARBA" id="ARBA00022741"/>
    </source>
</evidence>
<dbReference type="InterPro" id="IPR030616">
    <property type="entry name" value="Aur-like"/>
</dbReference>
<dbReference type="OrthoDB" id="2329056at2759"/>
<keyword evidence="3" id="KW-0547">Nucleotide-binding</keyword>
<dbReference type="GO" id="GO:0005524">
    <property type="term" value="F:ATP binding"/>
    <property type="evidence" value="ECO:0007669"/>
    <property type="project" value="UniProtKB-KW"/>
</dbReference>
<feature type="non-terminal residue" evidence="7">
    <location>
        <position position="1"/>
    </location>
</feature>
<evidence type="ECO:0000256" key="2">
    <source>
        <dbReference type="ARBA" id="ARBA00022679"/>
    </source>
</evidence>
<evidence type="ECO:0000313" key="8">
    <source>
        <dbReference type="Proteomes" id="UP000324800"/>
    </source>
</evidence>
<dbReference type="GO" id="GO:0004674">
    <property type="term" value="F:protein serine/threonine kinase activity"/>
    <property type="evidence" value="ECO:0007669"/>
    <property type="project" value="UniProtKB-KW"/>
</dbReference>
<dbReference type="Gene3D" id="2.60.120.920">
    <property type="match status" value="1"/>
</dbReference>
<dbReference type="Gene3D" id="1.10.510.10">
    <property type="entry name" value="Transferase(Phosphotransferase) domain 1"/>
    <property type="match status" value="1"/>
</dbReference>
<dbReference type="InterPro" id="IPR013320">
    <property type="entry name" value="ConA-like_dom_sf"/>
</dbReference>
<evidence type="ECO:0000256" key="4">
    <source>
        <dbReference type="ARBA" id="ARBA00022777"/>
    </source>
</evidence>
<dbReference type="InterPro" id="IPR001245">
    <property type="entry name" value="Ser-Thr/Tyr_kinase_cat_dom"/>
</dbReference>
<dbReference type="AlphaFoldDB" id="A0A5J4UXC3"/>
<keyword evidence="2" id="KW-0808">Transferase</keyword>
<organism evidence="7 8">
    <name type="scientific">Streblomastix strix</name>
    <dbReference type="NCBI Taxonomy" id="222440"/>
    <lineage>
        <taxon>Eukaryota</taxon>
        <taxon>Metamonada</taxon>
        <taxon>Preaxostyla</taxon>
        <taxon>Oxymonadida</taxon>
        <taxon>Streblomastigidae</taxon>
        <taxon>Streblomastix</taxon>
    </lineage>
</organism>